<evidence type="ECO:0000313" key="3">
    <source>
        <dbReference type="Proteomes" id="UP000241462"/>
    </source>
</evidence>
<keyword evidence="1" id="KW-0732">Signal</keyword>
<keyword evidence="3" id="KW-1185">Reference proteome</keyword>
<evidence type="ECO:0008006" key="4">
    <source>
        <dbReference type="Google" id="ProtNLM"/>
    </source>
</evidence>
<dbReference type="Proteomes" id="UP000241462">
    <property type="component" value="Unassembled WGS sequence"/>
</dbReference>
<reference evidence="2 3" key="1">
    <citation type="journal article" date="2018" name="Mycol. Prog.">
        <title>Coniella lustricola, a new species from submerged detritus.</title>
        <authorList>
            <person name="Raudabaugh D.B."/>
            <person name="Iturriaga T."/>
            <person name="Carver A."/>
            <person name="Mondo S."/>
            <person name="Pangilinan J."/>
            <person name="Lipzen A."/>
            <person name="He G."/>
            <person name="Amirebrahimi M."/>
            <person name="Grigoriev I.V."/>
            <person name="Miller A.N."/>
        </authorList>
    </citation>
    <scope>NUCLEOTIDE SEQUENCE [LARGE SCALE GENOMIC DNA]</scope>
    <source>
        <strain evidence="2 3">B22-T-1</strain>
    </source>
</reference>
<evidence type="ECO:0000313" key="2">
    <source>
        <dbReference type="EMBL" id="PSR83819.1"/>
    </source>
</evidence>
<dbReference type="EMBL" id="KZ678453">
    <property type="protein sequence ID" value="PSR83819.1"/>
    <property type="molecule type" value="Genomic_DNA"/>
</dbReference>
<dbReference type="InParanoid" id="A0A2T3A6M2"/>
<name>A0A2T3A6M2_9PEZI</name>
<protein>
    <recommendedName>
        <fullName evidence="4">DDE Tnp4 domain-containing protein</fullName>
    </recommendedName>
</protein>
<accession>A0A2T3A6M2</accession>
<feature type="signal peptide" evidence="1">
    <location>
        <begin position="1"/>
        <end position="16"/>
    </location>
</feature>
<gene>
    <name evidence="2" type="ORF">BD289DRAFT_275910</name>
</gene>
<dbReference type="AlphaFoldDB" id="A0A2T3A6M2"/>
<evidence type="ECO:0000256" key="1">
    <source>
        <dbReference type="SAM" id="SignalP"/>
    </source>
</evidence>
<proteinExistence type="predicted"/>
<organism evidence="2 3">
    <name type="scientific">Coniella lustricola</name>
    <dbReference type="NCBI Taxonomy" id="2025994"/>
    <lineage>
        <taxon>Eukaryota</taxon>
        <taxon>Fungi</taxon>
        <taxon>Dikarya</taxon>
        <taxon>Ascomycota</taxon>
        <taxon>Pezizomycotina</taxon>
        <taxon>Sordariomycetes</taxon>
        <taxon>Sordariomycetidae</taxon>
        <taxon>Diaporthales</taxon>
        <taxon>Schizoparmaceae</taxon>
        <taxon>Coniella</taxon>
    </lineage>
</organism>
<feature type="chain" id="PRO_5015412820" description="DDE Tnp4 domain-containing protein" evidence="1">
    <location>
        <begin position="17"/>
        <end position="223"/>
    </location>
</feature>
<sequence length="223" mass="25952">MKILVSSLRLLWSLRAANLVVGLGPASWALNCCISLPLPLARPGWANTARRFAPTPRTCRCQRGRVHMRVEGRFGIVNTIKHIRSIKRTLITPKMKMIMRLAELALPNNRISINLKLPLHIKQWQQRRCGAVRCAISLCVYMYLRTNVLNRQFFKSQTNFNLTCIFRQHTNNNEPKDVNKQRLEILYSEHLIHPKSEECMYKKIINKKSRSQGTSDPMHRHFP</sequence>